<proteinExistence type="predicted"/>
<dbReference type="PROSITE" id="PS00018">
    <property type="entry name" value="EF_HAND_1"/>
    <property type="match status" value="1"/>
</dbReference>
<dbReference type="Pfam" id="PF13499">
    <property type="entry name" value="EF-hand_7"/>
    <property type="match status" value="1"/>
</dbReference>
<evidence type="ECO:0000259" key="2">
    <source>
        <dbReference type="PROSITE" id="PS50222"/>
    </source>
</evidence>
<dbReference type="PROSITE" id="PS50222">
    <property type="entry name" value="EF_HAND_2"/>
    <property type="match status" value="2"/>
</dbReference>
<feature type="domain" description="EF-hand" evidence="2">
    <location>
        <begin position="186"/>
        <end position="221"/>
    </location>
</feature>
<feature type="domain" description="EF-hand" evidence="2">
    <location>
        <begin position="150"/>
        <end position="185"/>
    </location>
</feature>
<protein>
    <recommendedName>
        <fullName evidence="2">EF-hand domain-containing protein</fullName>
    </recommendedName>
</protein>
<dbReference type="Gene3D" id="2.60.120.10">
    <property type="entry name" value="Jelly Rolls"/>
    <property type="match status" value="1"/>
</dbReference>
<dbReference type="InterPro" id="IPR011992">
    <property type="entry name" value="EF-hand-dom_pair"/>
</dbReference>
<keyword evidence="1" id="KW-0106">Calcium</keyword>
<dbReference type="AlphaFoldDB" id="A0A061S9M9"/>
<dbReference type="InterPro" id="IPR018247">
    <property type="entry name" value="EF_Hand_1_Ca_BS"/>
</dbReference>
<dbReference type="InterPro" id="IPR002048">
    <property type="entry name" value="EF_hand_dom"/>
</dbReference>
<sequence length="260" mass="28909">MRTSASEHQSVIQGLYGELEQLQTRQRVVKAAQKRPEFRLDEDVQAIMEIIGKLPLMQKHTPELQRDICYVTRLCTYDHGEAFSFPAELRGSGALCSVISGALHVRVPDKVPFGSMLWRGSKTGQGSKDGLPPPQAISPPAVPPVIIKDITTSELRSLFSAIDLDKNGGLSVDEMHHALETLGIDIGTQDLKDMMTHMDDDSSGEIDFGEFQRISWKLLEKRKVGGGQGWLWLVARLLRRLQLRGEQHRLRDPAGGRGHG</sequence>
<evidence type="ECO:0000313" key="3">
    <source>
        <dbReference type="EMBL" id="JAC80958.1"/>
    </source>
</evidence>
<accession>A0A061S9M9</accession>
<reference evidence="3" key="1">
    <citation type="submission" date="2014-05" db="EMBL/GenBank/DDBJ databases">
        <title>The transcriptome of the halophilic microalga Tetraselmis sp. GSL018 isolated from the Great Salt Lake, Utah.</title>
        <authorList>
            <person name="Jinkerson R.E."/>
            <person name="D'Adamo S."/>
            <person name="Posewitz M.C."/>
        </authorList>
    </citation>
    <scope>NUCLEOTIDE SEQUENCE</scope>
    <source>
        <strain evidence="3">GSL018</strain>
    </source>
</reference>
<dbReference type="InterPro" id="IPR014710">
    <property type="entry name" value="RmlC-like_jellyroll"/>
</dbReference>
<evidence type="ECO:0000256" key="1">
    <source>
        <dbReference type="ARBA" id="ARBA00022837"/>
    </source>
</evidence>
<dbReference type="SUPFAM" id="SSF47473">
    <property type="entry name" value="EF-hand"/>
    <property type="match status" value="1"/>
</dbReference>
<dbReference type="EMBL" id="GBEZ01004243">
    <property type="protein sequence ID" value="JAC80958.1"/>
    <property type="molecule type" value="Transcribed_RNA"/>
</dbReference>
<name>A0A061S9M9_9CHLO</name>
<dbReference type="CDD" id="cd00051">
    <property type="entry name" value="EFh"/>
    <property type="match status" value="1"/>
</dbReference>
<dbReference type="Gene3D" id="1.10.238.10">
    <property type="entry name" value="EF-hand"/>
    <property type="match status" value="1"/>
</dbReference>
<organism evidence="3">
    <name type="scientific">Tetraselmis sp. GSL018</name>
    <dbReference type="NCBI Taxonomy" id="582737"/>
    <lineage>
        <taxon>Eukaryota</taxon>
        <taxon>Viridiplantae</taxon>
        <taxon>Chlorophyta</taxon>
        <taxon>core chlorophytes</taxon>
        <taxon>Chlorodendrophyceae</taxon>
        <taxon>Chlorodendrales</taxon>
        <taxon>Chlorodendraceae</taxon>
        <taxon>Tetraselmis</taxon>
    </lineage>
</organism>
<dbReference type="GO" id="GO:0005509">
    <property type="term" value="F:calcium ion binding"/>
    <property type="evidence" value="ECO:0007669"/>
    <property type="project" value="InterPro"/>
</dbReference>
<dbReference type="SMART" id="SM00054">
    <property type="entry name" value="EFh"/>
    <property type="match status" value="2"/>
</dbReference>
<gene>
    <name evidence="3" type="ORF">TSPGSL018_9003</name>
</gene>